<feature type="transmembrane region" description="Helical" evidence="5">
    <location>
        <begin position="21"/>
        <end position="44"/>
    </location>
</feature>
<feature type="transmembrane region" description="Helical" evidence="5">
    <location>
        <begin position="378"/>
        <end position="407"/>
    </location>
</feature>
<keyword evidence="2 5" id="KW-0812">Transmembrane</keyword>
<name>A0A3E5FNC2_9FIRM</name>
<gene>
    <name evidence="7" type="ORF">DXB31_09840</name>
</gene>
<comment type="subcellular location">
    <subcellularLocation>
        <location evidence="1">Membrane</location>
        <topology evidence="1">Multi-pass membrane protein</topology>
    </subcellularLocation>
</comment>
<accession>A0A3E5FNC2</accession>
<feature type="transmembrane region" description="Helical" evidence="5">
    <location>
        <begin position="282"/>
        <end position="304"/>
    </location>
</feature>
<evidence type="ECO:0000256" key="3">
    <source>
        <dbReference type="ARBA" id="ARBA00022989"/>
    </source>
</evidence>
<dbReference type="GO" id="GO:0016020">
    <property type="term" value="C:membrane"/>
    <property type="evidence" value="ECO:0007669"/>
    <property type="project" value="UniProtKB-SubCell"/>
</dbReference>
<feature type="transmembrane region" description="Helical" evidence="5">
    <location>
        <begin position="316"/>
        <end position="335"/>
    </location>
</feature>
<dbReference type="Gene3D" id="3.30.750.24">
    <property type="entry name" value="STAS domain"/>
    <property type="match status" value="1"/>
</dbReference>
<feature type="transmembrane region" description="Helical" evidence="5">
    <location>
        <begin position="193"/>
        <end position="212"/>
    </location>
</feature>
<evidence type="ECO:0000259" key="6">
    <source>
        <dbReference type="PROSITE" id="PS50801"/>
    </source>
</evidence>
<keyword evidence="4 5" id="KW-0472">Membrane</keyword>
<dbReference type="Pfam" id="PF00916">
    <property type="entry name" value="Sulfate_transp"/>
    <property type="match status" value="1"/>
</dbReference>
<evidence type="ECO:0000313" key="8">
    <source>
        <dbReference type="Proteomes" id="UP000261087"/>
    </source>
</evidence>
<dbReference type="Pfam" id="PF01740">
    <property type="entry name" value="STAS"/>
    <property type="match status" value="1"/>
</dbReference>
<dbReference type="EMBL" id="QSVF01000029">
    <property type="protein sequence ID" value="RGO07612.1"/>
    <property type="molecule type" value="Genomic_DNA"/>
</dbReference>
<feature type="transmembrane region" description="Helical" evidence="5">
    <location>
        <begin position="50"/>
        <end position="72"/>
    </location>
</feature>
<protein>
    <submittedName>
        <fullName evidence="7">SulP family inorganic anion transporter</fullName>
    </submittedName>
</protein>
<reference evidence="7 8" key="1">
    <citation type="submission" date="2018-08" db="EMBL/GenBank/DDBJ databases">
        <title>A genome reference for cultivated species of the human gut microbiota.</title>
        <authorList>
            <person name="Zou Y."/>
            <person name="Xue W."/>
            <person name="Luo G."/>
        </authorList>
    </citation>
    <scope>NUCLEOTIDE SEQUENCE [LARGE SCALE GENOMIC DNA]</scope>
    <source>
        <strain evidence="7 8">OM02-6</strain>
    </source>
</reference>
<dbReference type="InterPro" id="IPR002645">
    <property type="entry name" value="STAS_dom"/>
</dbReference>
<evidence type="ECO:0000256" key="1">
    <source>
        <dbReference type="ARBA" id="ARBA00004141"/>
    </source>
</evidence>
<dbReference type="InterPro" id="IPR011547">
    <property type="entry name" value="SLC26A/SulP_dom"/>
</dbReference>
<feature type="transmembrane region" description="Helical" evidence="5">
    <location>
        <begin position="119"/>
        <end position="140"/>
    </location>
</feature>
<dbReference type="AlphaFoldDB" id="A0A3E5FNC2"/>
<feature type="transmembrane region" description="Helical" evidence="5">
    <location>
        <begin position="161"/>
        <end position="187"/>
    </location>
</feature>
<comment type="caution">
    <text evidence="7">The sequence shown here is derived from an EMBL/GenBank/DDBJ whole genome shotgun (WGS) entry which is preliminary data.</text>
</comment>
<dbReference type="Proteomes" id="UP000261087">
    <property type="component" value="Unassembled WGS sequence"/>
</dbReference>
<feature type="transmembrane region" description="Helical" evidence="5">
    <location>
        <begin position="84"/>
        <end position="113"/>
    </location>
</feature>
<dbReference type="InterPro" id="IPR001902">
    <property type="entry name" value="SLC26A/SulP_fam"/>
</dbReference>
<dbReference type="GO" id="GO:0055085">
    <property type="term" value="P:transmembrane transport"/>
    <property type="evidence" value="ECO:0007669"/>
    <property type="project" value="InterPro"/>
</dbReference>
<dbReference type="InterPro" id="IPR036513">
    <property type="entry name" value="STAS_dom_sf"/>
</dbReference>
<organism evidence="7 8">
    <name type="scientific">Thomasclavelia spiroformis</name>
    <dbReference type="NCBI Taxonomy" id="29348"/>
    <lineage>
        <taxon>Bacteria</taxon>
        <taxon>Bacillati</taxon>
        <taxon>Bacillota</taxon>
        <taxon>Erysipelotrichia</taxon>
        <taxon>Erysipelotrichales</taxon>
        <taxon>Coprobacillaceae</taxon>
        <taxon>Thomasclavelia</taxon>
    </lineage>
</organism>
<dbReference type="SUPFAM" id="SSF52091">
    <property type="entry name" value="SpoIIaa-like"/>
    <property type="match status" value="1"/>
</dbReference>
<proteinExistence type="predicted"/>
<feature type="domain" description="STAS" evidence="6">
    <location>
        <begin position="437"/>
        <end position="536"/>
    </location>
</feature>
<feature type="transmembrane region" description="Helical" evidence="5">
    <location>
        <begin position="245"/>
        <end position="267"/>
    </location>
</feature>
<evidence type="ECO:0000313" key="7">
    <source>
        <dbReference type="EMBL" id="RGO07612.1"/>
    </source>
</evidence>
<dbReference type="CDD" id="cd07042">
    <property type="entry name" value="STAS_SulP_like_sulfate_transporter"/>
    <property type="match status" value="1"/>
</dbReference>
<dbReference type="PANTHER" id="PTHR11814">
    <property type="entry name" value="SULFATE TRANSPORTER"/>
    <property type="match status" value="1"/>
</dbReference>
<evidence type="ECO:0000256" key="2">
    <source>
        <dbReference type="ARBA" id="ARBA00022692"/>
    </source>
</evidence>
<dbReference type="PROSITE" id="PS50801">
    <property type="entry name" value="STAS"/>
    <property type="match status" value="1"/>
</dbReference>
<sequence>MFSNYITSLKKEFFGYNSQKLIKDILAGLTVAAVALPLALAFGVSSGADAGAGLITAIVAGLLIGGLSGASYQISGPTGAMSAILVSLSATYGLQGVFVASFISGLMLLMASIFKFGKVVSFIPASVITGFTSGISIIIAGGQIDNFFGVTSQGTNILEKILSYFELGLNVQAIFVGMLVIIIMILWPKKWGSVFPSSLAAIVIALIINLFFKLDVTQVGTIPSTLLPEARLSIESINFNNIRNLIMPALSIAMLGMIESLLCGASASKMKNEKLNADQELFAQGVGNMIIPFFGGVPATAAIARTSVAIKAGGETRLVSIFHSIALLISMFLLGPYMSKVPLSALAGVLIVTAWKMNDWQEIKGFFSRKIKTNLSQFLITMVATVIFDLTVAIVIGVFVSVVLFVVNSSELDIEVSDIEPGRVAKKLGYHHNDTKVVYMTGPLFFANQEQLSLEIEKIVDDTKYIILSMRGVPLIDESGIHELLDIYSICERNNIKLLFAGMQNNVKIQMERYQFSDVIGENSFYWDVLEALDEIEKQVNK</sequence>
<evidence type="ECO:0000256" key="5">
    <source>
        <dbReference type="SAM" id="Phobius"/>
    </source>
</evidence>
<keyword evidence="3 5" id="KW-1133">Transmembrane helix</keyword>
<dbReference type="RefSeq" id="WP_117605258.1">
    <property type="nucleotide sequence ID" value="NZ_CAUWNQ010000016.1"/>
</dbReference>
<evidence type="ECO:0000256" key="4">
    <source>
        <dbReference type="ARBA" id="ARBA00023136"/>
    </source>
</evidence>